<dbReference type="InterPro" id="IPR019600">
    <property type="entry name" value="Hemin_uptake_protein_HemP"/>
</dbReference>
<keyword evidence="2" id="KW-1185">Reference proteome</keyword>
<protein>
    <recommendedName>
        <fullName evidence="3">Hemin uptake protein hemP</fullName>
    </recommendedName>
</protein>
<evidence type="ECO:0000313" key="2">
    <source>
        <dbReference type="Proteomes" id="UP000076577"/>
    </source>
</evidence>
<reference evidence="1 2" key="1">
    <citation type="journal article" date="2016" name="Front. Microbiol.">
        <title>Comparative Genomic Analysis Reveals a Diverse Repertoire of Genes Involved in Prokaryote-Eukaryote Interactions within the Pseudovibrio Genus.</title>
        <authorList>
            <person name="Romano S."/>
            <person name="Fernandez-Guerra A."/>
            <person name="Reen F.J."/>
            <person name="Glockner F.O."/>
            <person name="Crowley S.P."/>
            <person name="O'Sullivan O."/>
            <person name="Cotter P.D."/>
            <person name="Adams C."/>
            <person name="Dobson A.D."/>
            <person name="O'Gara F."/>
        </authorList>
    </citation>
    <scope>NUCLEOTIDE SEQUENCE [LARGE SCALE GENOMIC DNA]</scope>
    <source>
        <strain evidence="1 2">Ad2</strain>
    </source>
</reference>
<dbReference type="PATRIC" id="fig|989403.3.peg.1613"/>
<gene>
    <name evidence="1" type="ORF">PsAD2_01515</name>
</gene>
<sequence length="52" mass="5933">MEKAQGSTQSQPLERTIDSKVLFGSEREITISHRESLYRLTITKLGKLILTK</sequence>
<comment type="caution">
    <text evidence="1">The sequence shown here is derived from an EMBL/GenBank/DDBJ whole genome shotgun (WGS) entry which is preliminary data.</text>
</comment>
<dbReference type="Gene3D" id="2.10.70.10">
    <property type="entry name" value="Complement Module, domain 1"/>
    <property type="match status" value="1"/>
</dbReference>
<organism evidence="1 2">
    <name type="scientific">Pseudovibrio axinellae</name>
    <dbReference type="NCBI Taxonomy" id="989403"/>
    <lineage>
        <taxon>Bacteria</taxon>
        <taxon>Pseudomonadati</taxon>
        <taxon>Pseudomonadota</taxon>
        <taxon>Alphaproteobacteria</taxon>
        <taxon>Hyphomicrobiales</taxon>
        <taxon>Stappiaceae</taxon>
        <taxon>Pseudovibrio</taxon>
    </lineage>
</organism>
<name>A0A165ZS42_9HYPH</name>
<dbReference type="Pfam" id="PF10636">
    <property type="entry name" value="hemP"/>
    <property type="match status" value="1"/>
</dbReference>
<dbReference type="Proteomes" id="UP000076577">
    <property type="component" value="Unassembled WGS sequence"/>
</dbReference>
<evidence type="ECO:0008006" key="3">
    <source>
        <dbReference type="Google" id="ProtNLM"/>
    </source>
</evidence>
<accession>A0A165ZS42</accession>
<proteinExistence type="predicted"/>
<evidence type="ECO:0000313" key="1">
    <source>
        <dbReference type="EMBL" id="KZL20219.1"/>
    </source>
</evidence>
<dbReference type="AlphaFoldDB" id="A0A165ZS42"/>
<dbReference type="EMBL" id="LMCB01000010">
    <property type="protein sequence ID" value="KZL20219.1"/>
    <property type="molecule type" value="Genomic_DNA"/>
</dbReference>
<dbReference type="STRING" id="989403.SAMN05421798_103236"/>